<feature type="domain" description="DUF676" evidence="1">
    <location>
        <begin position="41"/>
        <end position="263"/>
    </location>
</feature>
<protein>
    <recommendedName>
        <fullName evidence="1">DUF676 domain-containing protein</fullName>
    </recommendedName>
</protein>
<dbReference type="AlphaFoldDB" id="A0A2C9UJJ8"/>
<accession>A0A2C9UJJ8</accession>
<dbReference type="InterPro" id="IPR029058">
    <property type="entry name" value="AB_hydrolase_fold"/>
</dbReference>
<dbReference type="Proteomes" id="UP000091857">
    <property type="component" value="Chromosome 14"/>
</dbReference>
<proteinExistence type="predicted"/>
<name>A0A2C9UJJ8_MANES</name>
<keyword evidence="3" id="KW-1185">Reference proteome</keyword>
<dbReference type="InterPro" id="IPR044294">
    <property type="entry name" value="Lipase-like"/>
</dbReference>
<dbReference type="EMBL" id="CM004400">
    <property type="protein sequence ID" value="OAY30536.1"/>
    <property type="molecule type" value="Genomic_DNA"/>
</dbReference>
<gene>
    <name evidence="2" type="ORF">MANES_14G038700v8</name>
</gene>
<evidence type="ECO:0000313" key="2">
    <source>
        <dbReference type="EMBL" id="OAY30536.1"/>
    </source>
</evidence>
<dbReference type="Gene3D" id="3.40.50.1820">
    <property type="entry name" value="alpha/beta hydrolase"/>
    <property type="match status" value="1"/>
</dbReference>
<evidence type="ECO:0000313" key="3">
    <source>
        <dbReference type="Proteomes" id="UP000091857"/>
    </source>
</evidence>
<dbReference type="InterPro" id="IPR007751">
    <property type="entry name" value="DUF676_lipase-like"/>
</dbReference>
<organism evidence="2 3">
    <name type="scientific">Manihot esculenta</name>
    <name type="common">Cassava</name>
    <name type="synonym">Jatropha manihot</name>
    <dbReference type="NCBI Taxonomy" id="3983"/>
    <lineage>
        <taxon>Eukaryota</taxon>
        <taxon>Viridiplantae</taxon>
        <taxon>Streptophyta</taxon>
        <taxon>Embryophyta</taxon>
        <taxon>Tracheophyta</taxon>
        <taxon>Spermatophyta</taxon>
        <taxon>Magnoliopsida</taxon>
        <taxon>eudicotyledons</taxon>
        <taxon>Gunneridae</taxon>
        <taxon>Pentapetalae</taxon>
        <taxon>rosids</taxon>
        <taxon>fabids</taxon>
        <taxon>Malpighiales</taxon>
        <taxon>Euphorbiaceae</taxon>
        <taxon>Crotonoideae</taxon>
        <taxon>Manihoteae</taxon>
        <taxon>Manihot</taxon>
    </lineage>
</organism>
<dbReference type="SUPFAM" id="SSF53474">
    <property type="entry name" value="alpha/beta-Hydrolases"/>
    <property type="match status" value="1"/>
</dbReference>
<reference evidence="3" key="1">
    <citation type="journal article" date="2016" name="Nat. Biotechnol.">
        <title>Sequencing wild and cultivated cassava and related species reveals extensive interspecific hybridization and genetic diversity.</title>
        <authorList>
            <person name="Bredeson J.V."/>
            <person name="Lyons J.B."/>
            <person name="Prochnik S.E."/>
            <person name="Wu G.A."/>
            <person name="Ha C.M."/>
            <person name="Edsinger-Gonzales E."/>
            <person name="Grimwood J."/>
            <person name="Schmutz J."/>
            <person name="Rabbi I.Y."/>
            <person name="Egesi C."/>
            <person name="Nauluvula P."/>
            <person name="Lebot V."/>
            <person name="Ndunguru J."/>
            <person name="Mkamilo G."/>
            <person name="Bart R.S."/>
            <person name="Setter T.L."/>
            <person name="Gleadow R.M."/>
            <person name="Kulakow P."/>
            <person name="Ferguson M.E."/>
            <person name="Rounsley S."/>
            <person name="Rokhsar D.S."/>
        </authorList>
    </citation>
    <scope>NUCLEOTIDE SEQUENCE [LARGE SCALE GENOMIC DNA]</scope>
    <source>
        <strain evidence="3">cv. AM560-2</strain>
    </source>
</reference>
<comment type="caution">
    <text evidence="2">The sequence shown here is derived from an EMBL/GenBank/DDBJ whole genome shotgun (WGS) entry which is preliminary data.</text>
</comment>
<dbReference type="GO" id="GO:0006629">
    <property type="term" value="P:lipid metabolic process"/>
    <property type="evidence" value="ECO:0000318"/>
    <property type="project" value="GO_Central"/>
</dbReference>
<dbReference type="Gramene" id="Manes.14G038700.1.v8.1">
    <property type="protein sequence ID" value="Manes.14G038700.1.v8.1.CDS"/>
    <property type="gene ID" value="Manes.14G038700.v8.1"/>
</dbReference>
<dbReference type="Pfam" id="PF05057">
    <property type="entry name" value="DUF676"/>
    <property type="match status" value="1"/>
</dbReference>
<evidence type="ECO:0000259" key="1">
    <source>
        <dbReference type="Pfam" id="PF05057"/>
    </source>
</evidence>
<dbReference type="FunFam" id="3.40.50.1820:FF:000188">
    <property type="entry name" value="putative lipase ROG1 isoform X1"/>
    <property type="match status" value="1"/>
</dbReference>
<dbReference type="PANTHER" id="PTHR12482:SF14">
    <property type="entry name" value="LIPASE YOR059C ISOFORM X1"/>
    <property type="match status" value="1"/>
</dbReference>
<dbReference type="PANTHER" id="PTHR12482">
    <property type="entry name" value="LIPASE ROG1-RELATED-RELATED"/>
    <property type="match status" value="1"/>
</dbReference>
<sequence>MDNEIVGDGTLMDGVIKNGVCSSESLNGSCDVWSCKDSDSSSADHLVIMVHGIFGSASDWKFAAEQFVKMLPDKVIVHCSERNMSMLTLDGVDVMGERLALEVLEVIQRKPNLRKISFVAHSVGGLVARYAIGILYRPPQRENVEDSVAETGDKDVKATIGGLEAINFITVATPHLGSRGNKQVPFLFGLTAIEKTAVRVIHWILKRTGQHLFLADDDEGKPPLLKRMIQDYCNCFFMSALRIFKRRVVYSNVGYDRIVGWRTSSIRRDNELPEWENHVNEKYPHIVYEERCKADNAEQCDLIISTEDNSSDKLEEELVTGLSRVSWEKVDVSFHTSRRKFAAHSVIQVKDHVMHIEGADVIQHMIDHFLL</sequence>